<name>A0A5C7FHJ0_9BACT</name>
<dbReference type="EMBL" id="VOXD01000015">
    <property type="protein sequence ID" value="TXF89271.1"/>
    <property type="molecule type" value="Genomic_DNA"/>
</dbReference>
<organism evidence="1 2">
    <name type="scientific">Neolewinella aurantiaca</name>
    <dbReference type="NCBI Taxonomy" id="2602767"/>
    <lineage>
        <taxon>Bacteria</taxon>
        <taxon>Pseudomonadati</taxon>
        <taxon>Bacteroidota</taxon>
        <taxon>Saprospiria</taxon>
        <taxon>Saprospirales</taxon>
        <taxon>Lewinellaceae</taxon>
        <taxon>Neolewinella</taxon>
    </lineage>
</organism>
<evidence type="ECO:0000313" key="1">
    <source>
        <dbReference type="EMBL" id="TXF89271.1"/>
    </source>
</evidence>
<dbReference type="OrthoDB" id="10012380at2"/>
<protein>
    <submittedName>
        <fullName evidence="1">Uncharacterized protein</fullName>
    </submittedName>
</protein>
<proteinExistence type="predicted"/>
<reference evidence="1 2" key="1">
    <citation type="submission" date="2019-08" db="EMBL/GenBank/DDBJ databases">
        <title>Lewinella sp. strain SSH13 Genome sequencing and assembly.</title>
        <authorList>
            <person name="Kim I."/>
        </authorList>
    </citation>
    <scope>NUCLEOTIDE SEQUENCE [LARGE SCALE GENOMIC DNA]</scope>
    <source>
        <strain evidence="1 2">SSH13</strain>
    </source>
</reference>
<comment type="caution">
    <text evidence="1">The sequence shown here is derived from an EMBL/GenBank/DDBJ whole genome shotgun (WGS) entry which is preliminary data.</text>
</comment>
<dbReference type="Proteomes" id="UP000321907">
    <property type="component" value="Unassembled WGS sequence"/>
</dbReference>
<dbReference type="AlphaFoldDB" id="A0A5C7FHJ0"/>
<dbReference type="RefSeq" id="WP_147930797.1">
    <property type="nucleotide sequence ID" value="NZ_VOXD01000015.1"/>
</dbReference>
<evidence type="ECO:0000313" key="2">
    <source>
        <dbReference type="Proteomes" id="UP000321907"/>
    </source>
</evidence>
<sequence length="225" mass="25237">MDLRDDPLTFLAELEELVIDNETYFDDFDYGLQSKYLAIIKALRERLNTSFKGKVAAAIRIFQLNREEPDNCSLGYLIRLSGYRLIADDEQLIAQELKDRGLITYESTKEGVFAKLTAKGISYEEGQTDSEENKDLTPAELLKAITDYLDFKFADTNVLVAHTGQDLADVIEELDTKVGGGAKKSISKLVRAKVSDLILTETIKREGVHPLLDWAESVIRELPSG</sequence>
<gene>
    <name evidence="1" type="ORF">FUA23_11000</name>
</gene>
<accession>A0A5C7FHJ0</accession>
<keyword evidence="2" id="KW-1185">Reference proteome</keyword>